<evidence type="ECO:0000256" key="2">
    <source>
        <dbReference type="ARBA" id="ARBA00023015"/>
    </source>
</evidence>
<dbReference type="PROSITE" id="PS51518">
    <property type="entry name" value="SGF29_C"/>
    <property type="match status" value="1"/>
</dbReference>
<dbReference type="PANTHER" id="PTHR21539">
    <property type="entry name" value="SAGA-ASSOCIATED FACTOR 29"/>
    <property type="match status" value="1"/>
</dbReference>
<evidence type="ECO:0000256" key="1">
    <source>
        <dbReference type="ARBA" id="ARBA00004123"/>
    </source>
</evidence>
<feature type="compositionally biased region" description="Basic and acidic residues" evidence="5">
    <location>
        <begin position="150"/>
        <end position="163"/>
    </location>
</feature>
<feature type="domain" description="SGF29 C-terminal" evidence="6">
    <location>
        <begin position="220"/>
        <end position="363"/>
    </location>
</feature>
<reference evidence="7" key="1">
    <citation type="journal article" date="2020" name="Stud. Mycol.">
        <title>101 Dothideomycetes genomes: a test case for predicting lifestyles and emergence of pathogens.</title>
        <authorList>
            <person name="Haridas S."/>
            <person name="Albert R."/>
            <person name="Binder M."/>
            <person name="Bloem J."/>
            <person name="Labutti K."/>
            <person name="Salamov A."/>
            <person name="Andreopoulos B."/>
            <person name="Baker S."/>
            <person name="Barry K."/>
            <person name="Bills G."/>
            <person name="Bluhm B."/>
            <person name="Cannon C."/>
            <person name="Castanera R."/>
            <person name="Culley D."/>
            <person name="Daum C."/>
            <person name="Ezra D."/>
            <person name="Gonzalez J."/>
            <person name="Henrissat B."/>
            <person name="Kuo A."/>
            <person name="Liang C."/>
            <person name="Lipzen A."/>
            <person name="Lutzoni F."/>
            <person name="Magnuson J."/>
            <person name="Mondo S."/>
            <person name="Nolan M."/>
            <person name="Ohm R."/>
            <person name="Pangilinan J."/>
            <person name="Park H.-J."/>
            <person name="Ramirez L."/>
            <person name="Alfaro M."/>
            <person name="Sun H."/>
            <person name="Tritt A."/>
            <person name="Yoshinaga Y."/>
            <person name="Zwiers L.-H."/>
            <person name="Turgeon B."/>
            <person name="Goodwin S."/>
            <person name="Spatafora J."/>
            <person name="Crous P."/>
            <person name="Grigoriev I."/>
        </authorList>
    </citation>
    <scope>NUCLEOTIDE SEQUENCE</scope>
    <source>
        <strain evidence="7">CBS 115976</strain>
    </source>
</reference>
<dbReference type="InterPro" id="IPR047287">
    <property type="entry name" value="Tudor_SGF29_rpt2"/>
</dbReference>
<proteinExistence type="predicted"/>
<dbReference type="AlphaFoldDB" id="A0A6A6UEB0"/>
<dbReference type="Gene3D" id="2.30.30.140">
    <property type="match status" value="1"/>
</dbReference>
<evidence type="ECO:0000256" key="5">
    <source>
        <dbReference type="SAM" id="MobiDB-lite"/>
    </source>
</evidence>
<keyword evidence="4" id="KW-0539">Nucleus</keyword>
<gene>
    <name evidence="7" type="ORF">BT63DRAFT_423938</name>
</gene>
<keyword evidence="3" id="KW-0804">Transcription</keyword>
<dbReference type="Proteomes" id="UP000799302">
    <property type="component" value="Unassembled WGS sequence"/>
</dbReference>
<keyword evidence="2" id="KW-0805">Transcription regulation</keyword>
<dbReference type="CDD" id="cd20394">
    <property type="entry name" value="Tudor_SGF29_rpt2"/>
    <property type="match status" value="1"/>
</dbReference>
<dbReference type="GO" id="GO:0000124">
    <property type="term" value="C:SAGA complex"/>
    <property type="evidence" value="ECO:0007669"/>
    <property type="project" value="InterPro"/>
</dbReference>
<comment type="subcellular location">
    <subcellularLocation>
        <location evidence="1">Nucleus</location>
    </subcellularLocation>
</comment>
<dbReference type="OrthoDB" id="10265994at2759"/>
<dbReference type="Pfam" id="PF07039">
    <property type="entry name" value="SGF29_Tudor"/>
    <property type="match status" value="1"/>
</dbReference>
<dbReference type="EMBL" id="MU004234">
    <property type="protein sequence ID" value="KAF2669966.1"/>
    <property type="molecule type" value="Genomic_DNA"/>
</dbReference>
<evidence type="ECO:0000313" key="8">
    <source>
        <dbReference type="Proteomes" id="UP000799302"/>
    </source>
</evidence>
<organism evidence="7 8">
    <name type="scientific">Microthyrium microscopicum</name>
    <dbReference type="NCBI Taxonomy" id="703497"/>
    <lineage>
        <taxon>Eukaryota</taxon>
        <taxon>Fungi</taxon>
        <taxon>Dikarya</taxon>
        <taxon>Ascomycota</taxon>
        <taxon>Pezizomycotina</taxon>
        <taxon>Dothideomycetes</taxon>
        <taxon>Dothideomycetes incertae sedis</taxon>
        <taxon>Microthyriales</taxon>
        <taxon>Microthyriaceae</taxon>
        <taxon>Microthyrium</taxon>
    </lineage>
</organism>
<dbReference type="InterPro" id="IPR010750">
    <property type="entry name" value="SGF29_tudor-like_dom"/>
</dbReference>
<sequence>MASRNRGRQGPVKTDADEERHMWNQLRSDAKRADQLVAEHNAKWTRMLEIKTILESQHANGDDTSKTLEDELAKLSRENITLCEDIYTAIHGQSDNDDSILTSLDLLKALRSSSEKDTLLVPPPRASAFGKSGVRSKHRTKAAAIAAAAAERENGSSAEDRDVSVGPSPVVSSPKTLGPGGPGGTRFKSASRAGSVPVVREPSVKIEDGIDSGAEMPKAEKLRFVMGTEVFYRTKKLGSRSQDKDDQGEGILCTITNVIGEGTKRKYEILDVEPDEGASPYRASVSQMSAIPERNEGLTDPAPRRTVLAMYPGTTTFYRAEVVTVKGKEVPSGHVRLRFEDEDDKNTEMNVERRYVLLQWPGQ</sequence>
<name>A0A6A6UEB0_9PEZI</name>
<dbReference type="GO" id="GO:0005634">
    <property type="term" value="C:nucleus"/>
    <property type="evidence" value="ECO:0007669"/>
    <property type="project" value="UniProtKB-SubCell"/>
</dbReference>
<feature type="compositionally biased region" description="Low complexity" evidence="5">
    <location>
        <begin position="164"/>
        <end position="174"/>
    </location>
</feature>
<feature type="region of interest" description="Disordered" evidence="5">
    <location>
        <begin position="1"/>
        <end position="20"/>
    </location>
</feature>
<keyword evidence="8" id="KW-1185">Reference proteome</keyword>
<dbReference type="PANTHER" id="PTHR21539:SF0">
    <property type="entry name" value="SAGA-ASSOCIATED FACTOR 29"/>
    <property type="match status" value="1"/>
</dbReference>
<dbReference type="InterPro" id="IPR037802">
    <property type="entry name" value="SGF29"/>
</dbReference>
<evidence type="ECO:0000259" key="6">
    <source>
        <dbReference type="PROSITE" id="PS51518"/>
    </source>
</evidence>
<protein>
    <recommendedName>
        <fullName evidence="6">SGF29 C-terminal domain-containing protein</fullName>
    </recommendedName>
</protein>
<evidence type="ECO:0000256" key="3">
    <source>
        <dbReference type="ARBA" id="ARBA00023163"/>
    </source>
</evidence>
<accession>A0A6A6UEB0</accession>
<evidence type="ECO:0000256" key="4">
    <source>
        <dbReference type="ARBA" id="ARBA00023242"/>
    </source>
</evidence>
<evidence type="ECO:0000313" key="7">
    <source>
        <dbReference type="EMBL" id="KAF2669966.1"/>
    </source>
</evidence>
<feature type="region of interest" description="Disordered" evidence="5">
    <location>
        <begin position="147"/>
        <end position="195"/>
    </location>
</feature>